<organism evidence="2 3">
    <name type="scientific">Abditibacterium utsteinense</name>
    <dbReference type="NCBI Taxonomy" id="1960156"/>
    <lineage>
        <taxon>Bacteria</taxon>
        <taxon>Pseudomonadati</taxon>
        <taxon>Abditibacteriota</taxon>
        <taxon>Abditibacteriia</taxon>
        <taxon>Abditibacteriales</taxon>
        <taxon>Abditibacteriaceae</taxon>
        <taxon>Abditibacterium</taxon>
    </lineage>
</organism>
<dbReference type="Pfam" id="PF13472">
    <property type="entry name" value="Lipase_GDSL_2"/>
    <property type="match status" value="1"/>
</dbReference>
<proteinExistence type="predicted"/>
<dbReference type="Gene3D" id="3.40.50.1110">
    <property type="entry name" value="SGNH hydrolase"/>
    <property type="match status" value="1"/>
</dbReference>
<dbReference type="AlphaFoldDB" id="A0A2S8SWV1"/>
<feature type="domain" description="SGNH hydrolase-type esterase" evidence="1">
    <location>
        <begin position="71"/>
        <end position="210"/>
    </location>
</feature>
<gene>
    <name evidence="2" type="ORF">B1R32_102238</name>
</gene>
<accession>A0A2S8SWV1</accession>
<dbReference type="GO" id="GO:0016788">
    <property type="term" value="F:hydrolase activity, acting on ester bonds"/>
    <property type="evidence" value="ECO:0007669"/>
    <property type="project" value="UniProtKB-ARBA"/>
</dbReference>
<dbReference type="PANTHER" id="PTHR30383">
    <property type="entry name" value="THIOESTERASE 1/PROTEASE 1/LYSOPHOSPHOLIPASE L1"/>
    <property type="match status" value="1"/>
</dbReference>
<dbReference type="Proteomes" id="UP000237684">
    <property type="component" value="Unassembled WGS sequence"/>
</dbReference>
<keyword evidence="3" id="KW-1185">Reference proteome</keyword>
<dbReference type="OrthoDB" id="9790057at2"/>
<sequence length="219" mass="24863">MNSTTRIALLSFCCGGLLFSLGARFVAPFLAPPPRTAPPLHWERKVDQFQTLGRNRKLVFLGDSRIEEALWPEWLQRNDISNRGINGDNTLWLFARLPVSVSMEADVIVLQLGINDLMRGDSELEIVARMSQILDYLRRKSPKIVFTSVIYAASSQSQLKVTALNRDFRALAEQKKLIWVDLNDSLAPRGYLDSRHSNDGLHLNGRGYQIFSSLLRKHL</sequence>
<dbReference type="InterPro" id="IPR036514">
    <property type="entry name" value="SGNH_hydro_sf"/>
</dbReference>
<dbReference type="SUPFAM" id="SSF52266">
    <property type="entry name" value="SGNH hydrolase"/>
    <property type="match status" value="1"/>
</dbReference>
<protein>
    <submittedName>
        <fullName evidence="2">Lysophospholipase L1</fullName>
    </submittedName>
</protein>
<dbReference type="RefSeq" id="WP_123580312.1">
    <property type="nucleotide sequence ID" value="NZ_NIGF01000002.1"/>
</dbReference>
<evidence type="ECO:0000313" key="2">
    <source>
        <dbReference type="EMBL" id="PQV65229.1"/>
    </source>
</evidence>
<dbReference type="InParanoid" id="A0A2S8SWV1"/>
<name>A0A2S8SWV1_9BACT</name>
<dbReference type="InterPro" id="IPR013830">
    <property type="entry name" value="SGNH_hydro"/>
</dbReference>
<dbReference type="InterPro" id="IPR051532">
    <property type="entry name" value="Ester_Hydrolysis_Enzymes"/>
</dbReference>
<reference evidence="2 3" key="1">
    <citation type="journal article" date="2018" name="Syst. Appl. Microbiol.">
        <title>Abditibacterium utsteinense sp. nov., the first cultivated member of candidate phylum FBP, isolated from ice-free Antarctic soil samples.</title>
        <authorList>
            <person name="Tahon G."/>
            <person name="Tytgat B."/>
            <person name="Lebbe L."/>
            <person name="Carlier A."/>
            <person name="Willems A."/>
        </authorList>
    </citation>
    <scope>NUCLEOTIDE SEQUENCE [LARGE SCALE GENOMIC DNA]</scope>
    <source>
        <strain evidence="2 3">LMG 29911</strain>
    </source>
</reference>
<comment type="caution">
    <text evidence="2">The sequence shown here is derived from an EMBL/GenBank/DDBJ whole genome shotgun (WGS) entry which is preliminary data.</text>
</comment>
<dbReference type="EMBL" id="NIGF01000002">
    <property type="protein sequence ID" value="PQV65229.1"/>
    <property type="molecule type" value="Genomic_DNA"/>
</dbReference>
<evidence type="ECO:0000313" key="3">
    <source>
        <dbReference type="Proteomes" id="UP000237684"/>
    </source>
</evidence>
<evidence type="ECO:0000259" key="1">
    <source>
        <dbReference type="Pfam" id="PF13472"/>
    </source>
</evidence>